<gene>
    <name evidence="6 8" type="primary">phnN</name>
    <name evidence="8" type="ORF">HF577_00600</name>
</gene>
<evidence type="ECO:0000256" key="1">
    <source>
        <dbReference type="ARBA" id="ARBA00000373"/>
    </source>
</evidence>
<keyword evidence="3 6" id="KW-0808">Transferase</keyword>
<evidence type="ECO:0000256" key="2">
    <source>
        <dbReference type="ARBA" id="ARBA00005069"/>
    </source>
</evidence>
<protein>
    <recommendedName>
        <fullName evidence="6">Ribose 1,5-bisphosphate phosphokinase PhnN</fullName>
        <ecNumber evidence="6">2.7.4.23</ecNumber>
    </recommendedName>
    <alternativeName>
        <fullName evidence="6">Ribose 1,5-bisphosphokinase</fullName>
    </alternativeName>
</protein>
<evidence type="ECO:0000256" key="4">
    <source>
        <dbReference type="ARBA" id="ARBA00022741"/>
    </source>
</evidence>
<accession>A0ABX1R5F7</accession>
<comment type="caution">
    <text evidence="8">The sequence shown here is derived from an EMBL/GenBank/DDBJ whole genome shotgun (WGS) entry which is preliminary data.</text>
</comment>
<feature type="domain" description="Guanylate kinase/L-type calcium channel beta subunit" evidence="7">
    <location>
        <begin position="7"/>
        <end position="183"/>
    </location>
</feature>
<dbReference type="HAMAP" id="MF_00836">
    <property type="entry name" value="PhnN"/>
    <property type="match status" value="1"/>
</dbReference>
<evidence type="ECO:0000313" key="9">
    <source>
        <dbReference type="Proteomes" id="UP001296706"/>
    </source>
</evidence>
<dbReference type="SMART" id="SM00072">
    <property type="entry name" value="GuKc"/>
    <property type="match status" value="1"/>
</dbReference>
<dbReference type="InterPro" id="IPR012699">
    <property type="entry name" value="PhnN"/>
</dbReference>
<comment type="pathway">
    <text evidence="2 6">Metabolic intermediate biosynthesis; 5-phospho-alpha-D-ribose 1-diphosphate biosynthesis; 5-phospho-alpha-D-ribose 1-diphosphate from D-ribose 5-phosphate (route II): step 3/3.</text>
</comment>
<reference evidence="8 9" key="1">
    <citation type="submission" date="2020-04" db="EMBL/GenBank/DDBJ databases">
        <authorList>
            <person name="Klaysubun C."/>
            <person name="Duangmal K."/>
            <person name="Lipun K."/>
        </authorList>
    </citation>
    <scope>NUCLEOTIDE SEQUENCE [LARGE SCALE GENOMIC DNA]</scope>
    <source>
        <strain evidence="8 9">JCM 11839</strain>
    </source>
</reference>
<dbReference type="InterPro" id="IPR008145">
    <property type="entry name" value="GK/Ca_channel_bsu"/>
</dbReference>
<dbReference type="NCBIfam" id="TIGR02322">
    <property type="entry name" value="phosphon_PhnN"/>
    <property type="match status" value="1"/>
</dbReference>
<evidence type="ECO:0000256" key="5">
    <source>
        <dbReference type="ARBA" id="ARBA00022840"/>
    </source>
</evidence>
<dbReference type="EC" id="2.7.4.23" evidence="6"/>
<dbReference type="EMBL" id="JAAXKY010000001">
    <property type="protein sequence ID" value="NMH75630.1"/>
    <property type="molecule type" value="Genomic_DNA"/>
</dbReference>
<evidence type="ECO:0000259" key="7">
    <source>
        <dbReference type="SMART" id="SM00072"/>
    </source>
</evidence>
<dbReference type="RefSeq" id="WP_169393700.1">
    <property type="nucleotide sequence ID" value="NZ_BAAAJH010000016.1"/>
</dbReference>
<comment type="function">
    <text evidence="6">Catalyzes the phosphorylation of ribose 1,5-bisphosphate to 5-phospho-D-ribosyl alpha-1-diphosphate (PRPP).</text>
</comment>
<sequence>MTARIGPGAFVAVVGASGVGKDALISGARAHCGRAVHFPRRVITRPPGPGEDFDSLSEAAFLDAEERGDFAVSWRAHGLAYGIPVWVDEPVRAGEVVVANVSRGAVSALEERYDHVVVVRVTVSDAVRAARLRARCRESVDAIARRLARVDPAPERVADHEIRNDATVAEGSAQLLAIVTAALATTGRSGERV</sequence>
<evidence type="ECO:0000256" key="3">
    <source>
        <dbReference type="ARBA" id="ARBA00022679"/>
    </source>
</evidence>
<keyword evidence="9" id="KW-1185">Reference proteome</keyword>
<comment type="catalytic activity">
    <reaction evidence="1 6">
        <text>alpha-D-ribose 1,5-bisphosphate + ATP = 5-phospho-alpha-D-ribose 1-diphosphate + ADP</text>
        <dbReference type="Rhea" id="RHEA:20109"/>
        <dbReference type="ChEBI" id="CHEBI:30616"/>
        <dbReference type="ChEBI" id="CHEBI:58017"/>
        <dbReference type="ChEBI" id="CHEBI:68688"/>
        <dbReference type="ChEBI" id="CHEBI:456216"/>
        <dbReference type="EC" id="2.7.4.23"/>
    </reaction>
</comment>
<dbReference type="SUPFAM" id="SSF52540">
    <property type="entry name" value="P-loop containing nucleoside triphosphate hydrolases"/>
    <property type="match status" value="1"/>
</dbReference>
<keyword evidence="5 6" id="KW-0067">ATP-binding</keyword>
<dbReference type="InterPro" id="IPR027417">
    <property type="entry name" value="P-loop_NTPase"/>
</dbReference>
<dbReference type="PANTHER" id="PTHR23117:SF8">
    <property type="entry name" value="RIBOSE 1,5-BISPHOSPHATE PHOSPHOKINASE PHNN"/>
    <property type="match status" value="1"/>
</dbReference>
<dbReference type="Proteomes" id="UP001296706">
    <property type="component" value="Unassembled WGS sequence"/>
</dbReference>
<proteinExistence type="inferred from homology"/>
<dbReference type="PANTHER" id="PTHR23117">
    <property type="entry name" value="GUANYLATE KINASE-RELATED"/>
    <property type="match status" value="1"/>
</dbReference>
<evidence type="ECO:0000256" key="6">
    <source>
        <dbReference type="HAMAP-Rule" id="MF_00836"/>
    </source>
</evidence>
<dbReference type="Gene3D" id="3.40.50.300">
    <property type="entry name" value="P-loop containing nucleotide triphosphate hydrolases"/>
    <property type="match status" value="1"/>
</dbReference>
<comment type="similarity">
    <text evidence="6">Belongs to the ribose 1,5-bisphosphokinase family.</text>
</comment>
<organism evidence="8 9">
    <name type="scientific">Pseudonocardia xinjiangensis</name>
    <dbReference type="NCBI Taxonomy" id="75289"/>
    <lineage>
        <taxon>Bacteria</taxon>
        <taxon>Bacillati</taxon>
        <taxon>Actinomycetota</taxon>
        <taxon>Actinomycetes</taxon>
        <taxon>Pseudonocardiales</taxon>
        <taxon>Pseudonocardiaceae</taxon>
        <taxon>Pseudonocardia</taxon>
    </lineage>
</organism>
<comment type="caution">
    <text evidence="6">Lacks conserved residue(s) required for the propagation of feature annotation.</text>
</comment>
<name>A0ABX1R5F7_9PSEU</name>
<evidence type="ECO:0000313" key="8">
    <source>
        <dbReference type="EMBL" id="NMH75630.1"/>
    </source>
</evidence>
<keyword evidence="4 6" id="KW-0547">Nucleotide-binding</keyword>